<dbReference type="RefSeq" id="WP_225270537.1">
    <property type="nucleotide sequence ID" value="NZ_CP084058.1"/>
</dbReference>
<protein>
    <submittedName>
        <fullName evidence="1">Uncharacterized protein</fullName>
    </submittedName>
</protein>
<reference evidence="1" key="1">
    <citation type="submission" date="2016-04" db="EMBL/GenBank/DDBJ databases">
        <authorList>
            <person name="Evans L.H."/>
            <person name="Alamgir A."/>
            <person name="Owens N."/>
            <person name="Weber N.D."/>
            <person name="Virtaneva K."/>
            <person name="Barbian K."/>
            <person name="Babar A."/>
            <person name="Rosenke K."/>
        </authorList>
    </citation>
    <scope>NUCLEOTIDE SEQUENCE</scope>
    <source>
        <strain evidence="1">Nono1</strain>
    </source>
</reference>
<dbReference type="AlphaFoldDB" id="A0A1M4DX66"/>
<accession>A0A1M4DX66</accession>
<proteinExistence type="predicted"/>
<name>A0A1M4DX66_9ACTN</name>
<gene>
    <name evidence="1" type="ORF">BN4615_P655</name>
</gene>
<dbReference type="EMBL" id="LT559118">
    <property type="protein sequence ID" value="SBO91141.1"/>
    <property type="molecule type" value="Genomic_DNA"/>
</dbReference>
<sequence>MTYGSKTMRIVPDDLAEPVQWFCLMCDGVEESAPDVEPPSPPICPTCIRLVLVQALRALGVDL</sequence>
<evidence type="ECO:0000313" key="1">
    <source>
        <dbReference type="EMBL" id="SBO91141.1"/>
    </source>
</evidence>
<organism evidence="1">
    <name type="scientific">Nonomuraea gerenzanensis</name>
    <dbReference type="NCBI Taxonomy" id="93944"/>
    <lineage>
        <taxon>Bacteria</taxon>
        <taxon>Bacillati</taxon>
        <taxon>Actinomycetota</taxon>
        <taxon>Actinomycetes</taxon>
        <taxon>Streptosporangiales</taxon>
        <taxon>Streptosporangiaceae</taxon>
        <taxon>Nonomuraea</taxon>
    </lineage>
</organism>